<evidence type="ECO:0000256" key="4">
    <source>
        <dbReference type="ARBA" id="ARBA00022691"/>
    </source>
</evidence>
<dbReference type="RefSeq" id="WP_091765243.1">
    <property type="nucleotide sequence ID" value="NZ_FNHG01000001.1"/>
</dbReference>
<evidence type="ECO:0000256" key="6">
    <source>
        <dbReference type="PIRSR" id="PIRSR003085-1"/>
    </source>
</evidence>
<evidence type="ECO:0000256" key="2">
    <source>
        <dbReference type="ARBA" id="ARBA00022603"/>
    </source>
</evidence>
<dbReference type="EMBL" id="FNHG01000001">
    <property type="protein sequence ID" value="SDL64031.1"/>
    <property type="molecule type" value="Genomic_DNA"/>
</dbReference>
<comment type="similarity">
    <text evidence="1">Belongs to the CFA/CMAS family.</text>
</comment>
<dbReference type="CDD" id="cd02440">
    <property type="entry name" value="AdoMet_MTases"/>
    <property type="match status" value="1"/>
</dbReference>
<accession>A0A1G9LQL5</accession>
<keyword evidence="8" id="KW-1185">Reference proteome</keyword>
<name>A0A1G9LQL5_9PROT</name>
<dbReference type="AlphaFoldDB" id="A0A1G9LQL5"/>
<dbReference type="OrthoDB" id="9782855at2"/>
<evidence type="ECO:0000313" key="8">
    <source>
        <dbReference type="Proteomes" id="UP000199759"/>
    </source>
</evidence>
<keyword evidence="2" id="KW-0489">Methyltransferase</keyword>
<evidence type="ECO:0000256" key="1">
    <source>
        <dbReference type="ARBA" id="ARBA00010815"/>
    </source>
</evidence>
<gene>
    <name evidence="7" type="ORF">SAMN04488568_101156</name>
</gene>
<dbReference type="PANTHER" id="PTHR43667">
    <property type="entry name" value="CYCLOPROPANE-FATTY-ACYL-PHOSPHOLIPID SYNTHASE"/>
    <property type="match status" value="1"/>
</dbReference>
<dbReference type="InterPro" id="IPR029063">
    <property type="entry name" value="SAM-dependent_MTases_sf"/>
</dbReference>
<keyword evidence="3" id="KW-0808">Transferase</keyword>
<dbReference type="STRING" id="144026.SAMN04488568_101156"/>
<dbReference type="InterPro" id="IPR003333">
    <property type="entry name" value="CMAS"/>
</dbReference>
<organism evidence="7 8">
    <name type="scientific">Maricaulis salignorans</name>
    <dbReference type="NCBI Taxonomy" id="144026"/>
    <lineage>
        <taxon>Bacteria</taxon>
        <taxon>Pseudomonadati</taxon>
        <taxon>Pseudomonadota</taxon>
        <taxon>Alphaproteobacteria</taxon>
        <taxon>Maricaulales</taxon>
        <taxon>Maricaulaceae</taxon>
        <taxon>Maricaulis</taxon>
    </lineage>
</organism>
<dbReference type="SUPFAM" id="SSF53335">
    <property type="entry name" value="S-adenosyl-L-methionine-dependent methyltransferases"/>
    <property type="match status" value="1"/>
</dbReference>
<feature type="active site" evidence="6">
    <location>
        <position position="391"/>
    </location>
</feature>
<dbReference type="Pfam" id="PF02353">
    <property type="entry name" value="CMAS"/>
    <property type="match status" value="1"/>
</dbReference>
<dbReference type="PIRSF" id="PIRSF003085">
    <property type="entry name" value="CMAS"/>
    <property type="match status" value="1"/>
</dbReference>
<evidence type="ECO:0000313" key="7">
    <source>
        <dbReference type="EMBL" id="SDL64031.1"/>
    </source>
</evidence>
<reference evidence="7 8" key="1">
    <citation type="submission" date="2016-10" db="EMBL/GenBank/DDBJ databases">
        <authorList>
            <person name="de Groot N.N."/>
        </authorList>
    </citation>
    <scope>NUCLEOTIDE SEQUENCE [LARGE SCALE GENOMIC DNA]</scope>
    <source>
        <strain evidence="7 8">DSM 16077</strain>
    </source>
</reference>
<dbReference type="GO" id="GO:0032259">
    <property type="term" value="P:methylation"/>
    <property type="evidence" value="ECO:0007669"/>
    <property type="project" value="UniProtKB-KW"/>
</dbReference>
<sequence length="415" mass="46119">MDIYSDQAGDTGQPESGSALDRFIANRLRHALSGLDSAHLVIQLPSGYRVFCGDPAASAQAEWRLKRWNALLRLGGSGALGFAEGYVNDEWDTPDLRALLDVLARAFDQISVAQARGGPSRIIGQVQHWLNANTRSGSKRNIAFHYDLGNAFYALWLDASMTYSSACFTAPDQSLESAQAEKYRRICVAAQLKPGDHVLEIGCGWGGFAEVAARDFGCRVTGVTLSTEQLDYARARIAKAGLDGQVELQIRDYRDIDEKFDAIVSIEMFEAVGEAHWPVYFDQLAHCLKPGGHAALQVITLREADFEDYRGTVDFIQKYVFPGGMLPPPQALAREAARAGLEDIGAEMFGEDYADTLQRWHTDFDAAWPRIRELGFDDRFARIWRYYLAYCEAGFRSGRCDVGQFVYRKPDPATA</sequence>
<evidence type="ECO:0000256" key="3">
    <source>
        <dbReference type="ARBA" id="ARBA00022679"/>
    </source>
</evidence>
<dbReference type="PANTHER" id="PTHR43667:SF2">
    <property type="entry name" value="FATTY ACID C-METHYL TRANSFERASE"/>
    <property type="match status" value="1"/>
</dbReference>
<protein>
    <submittedName>
        <fullName evidence="7">Cyclopropane-fatty-acyl-phospholipid synthase</fullName>
    </submittedName>
</protein>
<dbReference type="GO" id="GO:0008610">
    <property type="term" value="P:lipid biosynthetic process"/>
    <property type="evidence" value="ECO:0007669"/>
    <property type="project" value="InterPro"/>
</dbReference>
<proteinExistence type="inferred from homology"/>
<dbReference type="GO" id="GO:0008168">
    <property type="term" value="F:methyltransferase activity"/>
    <property type="evidence" value="ECO:0007669"/>
    <property type="project" value="UniProtKB-KW"/>
</dbReference>
<keyword evidence="4" id="KW-0949">S-adenosyl-L-methionine</keyword>
<dbReference type="Proteomes" id="UP000199759">
    <property type="component" value="Unassembled WGS sequence"/>
</dbReference>
<dbReference type="InterPro" id="IPR050723">
    <property type="entry name" value="CFA/CMAS"/>
</dbReference>
<evidence type="ECO:0000256" key="5">
    <source>
        <dbReference type="ARBA" id="ARBA00023098"/>
    </source>
</evidence>
<keyword evidence="5" id="KW-0443">Lipid metabolism</keyword>
<dbReference type="Gene3D" id="3.40.50.150">
    <property type="entry name" value="Vaccinia Virus protein VP39"/>
    <property type="match status" value="1"/>
</dbReference>